<dbReference type="EMBL" id="CBTK010000257">
    <property type="protein sequence ID" value="CDH46327.1"/>
    <property type="molecule type" value="Genomic_DNA"/>
</dbReference>
<evidence type="ECO:0000313" key="1">
    <source>
        <dbReference type="EMBL" id="CDH46327.1"/>
    </source>
</evidence>
<name>A0A7U7J546_9GAMM</name>
<evidence type="ECO:0000313" key="2">
    <source>
        <dbReference type="Proteomes" id="UP000019184"/>
    </source>
</evidence>
<proteinExistence type="predicted"/>
<sequence length="102" mass="11349">MQLHNAKKIPINFPQTIHKSYNTSIQALGNVFNHNPNVFESAPEARMNSPPMIFSYRPCHGRARGEIPCPVSCKKSPNSSRASIPIKSKSCIELNRFTPISA</sequence>
<dbReference type="Proteomes" id="UP000019184">
    <property type="component" value="Unassembled WGS sequence"/>
</dbReference>
<reference evidence="1 2" key="1">
    <citation type="journal article" date="2014" name="ISME J.">
        <title>Candidatus Competibacter-lineage genomes retrieved from metagenomes reveal functional metabolic diversity.</title>
        <authorList>
            <person name="McIlroy S.J."/>
            <person name="Albertsen M."/>
            <person name="Andresen E.K."/>
            <person name="Saunders A.M."/>
            <person name="Kristiansen R."/>
            <person name="Stokholm-Bjerregaard M."/>
            <person name="Nielsen K.L."/>
            <person name="Nielsen P.H."/>
        </authorList>
    </citation>
    <scope>NUCLEOTIDE SEQUENCE [LARGE SCALE GENOMIC DNA]</scope>
    <source>
        <strain evidence="1 2">Run_B_J11</strain>
    </source>
</reference>
<organism evidence="1 2">
    <name type="scientific">Candidatus Contendobacter odensis Run_B_J11</name>
    <dbReference type="NCBI Taxonomy" id="1400861"/>
    <lineage>
        <taxon>Bacteria</taxon>
        <taxon>Pseudomonadati</taxon>
        <taxon>Pseudomonadota</taxon>
        <taxon>Gammaproteobacteria</taxon>
        <taxon>Candidatus Competibacteraceae</taxon>
        <taxon>Candidatus Contendibacter</taxon>
    </lineage>
</organism>
<keyword evidence="2" id="KW-1185">Reference proteome</keyword>
<gene>
    <name evidence="1" type="ORF">BN874_420040</name>
</gene>
<dbReference type="AlphaFoldDB" id="A0A7U7J546"/>
<protein>
    <submittedName>
        <fullName evidence="1">Uncharacterized protein</fullName>
    </submittedName>
</protein>
<accession>A0A7U7J546</accession>
<comment type="caution">
    <text evidence="1">The sequence shown here is derived from an EMBL/GenBank/DDBJ whole genome shotgun (WGS) entry which is preliminary data.</text>
</comment>